<dbReference type="GO" id="GO:0006508">
    <property type="term" value="P:proteolysis"/>
    <property type="evidence" value="ECO:0007669"/>
    <property type="project" value="UniProtKB-KW"/>
</dbReference>
<dbReference type="AlphaFoldDB" id="T1E1D6"/>
<dbReference type="Pfam" id="PF17917">
    <property type="entry name" value="RT_RNaseH"/>
    <property type="match status" value="1"/>
</dbReference>
<keyword evidence="2" id="KW-0645">Protease</keyword>
<dbReference type="InterPro" id="IPR001969">
    <property type="entry name" value="Aspartic_peptidase_AS"/>
</dbReference>
<dbReference type="Gene3D" id="3.30.420.10">
    <property type="entry name" value="Ribonuclease H-like superfamily/Ribonuclease H"/>
    <property type="match status" value="1"/>
</dbReference>
<keyword evidence="6" id="KW-0255">Endonuclease</keyword>
<keyword evidence="3" id="KW-0808">Transferase</keyword>
<dbReference type="GO" id="GO:0042575">
    <property type="term" value="C:DNA polymerase complex"/>
    <property type="evidence" value="ECO:0007669"/>
    <property type="project" value="UniProtKB-ARBA"/>
</dbReference>
<dbReference type="EMBL" id="GALA01001779">
    <property type="protein sequence ID" value="JAA93073.1"/>
    <property type="molecule type" value="mRNA"/>
</dbReference>
<sequence>IPYVRISTSKGFLNFLVDTGANKSYINPDHVQKSKTSNQPAIVSNKNGKFVIDKVIHMDLFPKSQINKKLPFHVFQFHKFFDGLIGYENLAAMKAVIKTDTHEIIIGKSTYRFRRYFPSSVNFHEHFESLIEISTTYDGTFLVEDELNLTSNVSVQPGLYMAKNHKAMVHVHAKRTAGAKVETPLENNPYLIKRDKCLTKLNFPADHLNKEEKSELIKTLKPFKDVFFDEEQKLTFTHEVKHSIETNDEKPIHQKTYKYPYHLMQEVSEQIQKMLDSGIIRESSSPWTSPIWVVPKKMDNSGKKKYRIVVDYRKLNEKTPADRYPIPEISEILDRLGKAQYFTVLDLASGFHQIEIDPKDVPKTAFNVDHGKFEFVRMPFGLKNAPATFQRLMDSVLRKHLGVRCFVYMDDIIIFSTSLKEHVKDIAMVLQTLREANLKVQCDKSEFLRREVEFLGHVVTTEGVRPNLRKVEAIKEWPLPKNPKELKSFLGTVSYYRRFIPGFANVAKPLTKQLRGKTKSIDITSDYEKAFSKLKQIMSTDLLLAYPNFSEPFILTTDASNVAIGAVLSQLENEKERPIAYLSRTLSKAEENYSATAKELLAIYFAAKKFRPYLYGRTFTIYTDHEPLTKELKLTDATGRLTRQRLYLEQYDFKIVYKKGKQNVVADGLSRIPRVEESEVNLQTVLQNEVFANDPVYGPEIVNKFRNQIIINLTNDCRKPAHIFYSVFTGFNRHIFNQGSFSETELLNILKEYLSPNIANGIFAQPEVAKLCSKLLKEHFKGMNAQLCNLKLPDLISTADQEEFVRKSHNFNHRSWKLTYEEVRQSVFFPNMISTIKSLVKNCQNCKFAKYERHPFKIPISRRVYEKPLEHVFIDVYVKEGEKFLTLVDAFSKFAQIYKVNNETAEELIESLLEYFRTFGIPKIITCDQATSFRSTRFKTFLEEQDIAIHFASNSNGNGIVERFHNTLLEMYLANQNKVRNLTLYAGLSLITSLYNETTHSTTKLSPRSIIFGNSSSLNPDDINNHKMEIIQKARDNIAKEANLHNSKLDPEDDPKYENITQRQVLVKGKGKPSPYTNRYRLIEIADQTPKTITDEHGIKTHKLNMKKT</sequence>
<dbReference type="InterPro" id="IPR043502">
    <property type="entry name" value="DNA/RNA_pol_sf"/>
</dbReference>
<dbReference type="SUPFAM" id="SSF56672">
    <property type="entry name" value="DNA/RNA polymerases"/>
    <property type="match status" value="1"/>
</dbReference>
<dbReference type="GO" id="GO:0003964">
    <property type="term" value="F:RNA-directed DNA polymerase activity"/>
    <property type="evidence" value="ECO:0007669"/>
    <property type="project" value="UniProtKB-KW"/>
</dbReference>
<keyword evidence="7" id="KW-0378">Hydrolase</keyword>
<dbReference type="Gene3D" id="1.10.340.70">
    <property type="match status" value="1"/>
</dbReference>
<proteinExistence type="evidence at transcript level"/>
<dbReference type="SUPFAM" id="SSF50630">
    <property type="entry name" value="Acid proteases"/>
    <property type="match status" value="1"/>
</dbReference>
<dbReference type="SUPFAM" id="SSF53098">
    <property type="entry name" value="Ribonuclease H-like"/>
    <property type="match status" value="1"/>
</dbReference>
<dbReference type="Gene3D" id="3.30.70.270">
    <property type="match status" value="2"/>
</dbReference>
<feature type="domain" description="Reverse transcriptase" evidence="9">
    <location>
        <begin position="275"/>
        <end position="459"/>
    </location>
</feature>
<dbReference type="FunFam" id="3.10.10.10:FF:000007">
    <property type="entry name" value="Retrovirus-related Pol polyprotein from transposon 17.6-like Protein"/>
    <property type="match status" value="1"/>
</dbReference>
<keyword evidence="8" id="KW-0695">RNA-directed DNA polymerase</keyword>
<dbReference type="Pfam" id="PF17921">
    <property type="entry name" value="Integrase_H2C2"/>
    <property type="match status" value="1"/>
</dbReference>
<dbReference type="Gene3D" id="2.40.70.10">
    <property type="entry name" value="Acid Proteases"/>
    <property type="match status" value="1"/>
</dbReference>
<evidence type="ECO:0000256" key="6">
    <source>
        <dbReference type="ARBA" id="ARBA00022759"/>
    </source>
</evidence>
<evidence type="ECO:0000313" key="11">
    <source>
        <dbReference type="EMBL" id="JAA93073.1"/>
    </source>
</evidence>
<evidence type="ECO:0000256" key="7">
    <source>
        <dbReference type="ARBA" id="ARBA00022801"/>
    </source>
</evidence>
<feature type="non-terminal residue" evidence="11">
    <location>
        <position position="1"/>
    </location>
</feature>
<dbReference type="InterPro" id="IPR036397">
    <property type="entry name" value="RNaseH_sf"/>
</dbReference>
<dbReference type="InterPro" id="IPR041373">
    <property type="entry name" value="RT_RNaseH"/>
</dbReference>
<dbReference type="Pfam" id="PF00078">
    <property type="entry name" value="RVT_1"/>
    <property type="match status" value="1"/>
</dbReference>
<dbReference type="InterPro" id="IPR012337">
    <property type="entry name" value="RNaseH-like_sf"/>
</dbReference>
<dbReference type="InterPro" id="IPR001584">
    <property type="entry name" value="Integrase_cat-core"/>
</dbReference>
<dbReference type="GO" id="GO:0004190">
    <property type="term" value="F:aspartic-type endopeptidase activity"/>
    <property type="evidence" value="ECO:0007669"/>
    <property type="project" value="InterPro"/>
</dbReference>
<dbReference type="CDD" id="cd09274">
    <property type="entry name" value="RNase_HI_RT_Ty3"/>
    <property type="match status" value="1"/>
</dbReference>
<dbReference type="FunFam" id="3.30.70.270:FF:000020">
    <property type="entry name" value="Transposon Tf2-6 polyprotein-like Protein"/>
    <property type="match status" value="1"/>
</dbReference>
<dbReference type="InterPro" id="IPR043128">
    <property type="entry name" value="Rev_trsase/Diguanyl_cyclase"/>
</dbReference>
<dbReference type="InterPro" id="IPR041588">
    <property type="entry name" value="Integrase_H2C2"/>
</dbReference>
<evidence type="ECO:0000256" key="8">
    <source>
        <dbReference type="ARBA" id="ARBA00022918"/>
    </source>
</evidence>
<keyword evidence="4" id="KW-0548">Nucleotidyltransferase</keyword>
<evidence type="ECO:0000256" key="4">
    <source>
        <dbReference type="ARBA" id="ARBA00022695"/>
    </source>
</evidence>
<accession>T1E1D6</accession>
<dbReference type="EC" id="2.7.7.49" evidence="1"/>
<dbReference type="PANTHER" id="PTHR37984">
    <property type="entry name" value="PROTEIN CBG26694"/>
    <property type="match status" value="1"/>
</dbReference>
<dbReference type="PROSITE" id="PS50994">
    <property type="entry name" value="INTEGRASE"/>
    <property type="match status" value="1"/>
</dbReference>
<dbReference type="CDD" id="cd01647">
    <property type="entry name" value="RT_LTR"/>
    <property type="match status" value="1"/>
</dbReference>
<dbReference type="PROSITE" id="PS00141">
    <property type="entry name" value="ASP_PROTEASE"/>
    <property type="match status" value="1"/>
</dbReference>
<dbReference type="PROSITE" id="PS50878">
    <property type="entry name" value="RT_POL"/>
    <property type="match status" value="1"/>
</dbReference>
<reference evidence="11" key="1">
    <citation type="journal article" date="2013" name="BMC Genomics">
        <title>A deep insight into the sialotranscriptome of the mosquito, Psorophora albipes.</title>
        <authorList>
            <person name="Chagas A.C."/>
            <person name="Calvo E."/>
            <person name="Rios-Velasquez C.M."/>
            <person name="Pessoa F.A."/>
            <person name="Medeiros J.F."/>
            <person name="Ribeiro J.M."/>
        </authorList>
    </citation>
    <scope>NUCLEOTIDE SEQUENCE</scope>
</reference>
<dbReference type="GO" id="GO:0015074">
    <property type="term" value="P:DNA integration"/>
    <property type="evidence" value="ECO:0007669"/>
    <property type="project" value="InterPro"/>
</dbReference>
<dbReference type="PANTHER" id="PTHR37984:SF5">
    <property type="entry name" value="PROTEIN NYNRIN-LIKE"/>
    <property type="match status" value="1"/>
</dbReference>
<evidence type="ECO:0000256" key="3">
    <source>
        <dbReference type="ARBA" id="ARBA00022679"/>
    </source>
</evidence>
<organism evidence="11">
    <name type="scientific">Psorophora albipes</name>
    <dbReference type="NCBI Taxonomy" id="869069"/>
    <lineage>
        <taxon>Eukaryota</taxon>
        <taxon>Metazoa</taxon>
        <taxon>Ecdysozoa</taxon>
        <taxon>Arthropoda</taxon>
        <taxon>Hexapoda</taxon>
        <taxon>Insecta</taxon>
        <taxon>Pterygota</taxon>
        <taxon>Neoptera</taxon>
        <taxon>Endopterygota</taxon>
        <taxon>Diptera</taxon>
        <taxon>Nematocera</taxon>
        <taxon>Culicoidea</taxon>
        <taxon>Culicidae</taxon>
        <taxon>Culicinae</taxon>
        <taxon>Aedini</taxon>
        <taxon>Psorophora</taxon>
    </lineage>
</organism>
<dbReference type="GO" id="GO:0003676">
    <property type="term" value="F:nucleic acid binding"/>
    <property type="evidence" value="ECO:0007669"/>
    <property type="project" value="InterPro"/>
</dbReference>
<dbReference type="FunFam" id="3.10.20.370:FF:000001">
    <property type="entry name" value="Retrovirus-related Pol polyprotein from transposon 17.6-like protein"/>
    <property type="match status" value="1"/>
</dbReference>
<dbReference type="Pfam" id="PF00665">
    <property type="entry name" value="rve"/>
    <property type="match status" value="1"/>
</dbReference>
<feature type="domain" description="Integrase catalytic" evidence="10">
    <location>
        <begin position="864"/>
        <end position="1015"/>
    </location>
</feature>
<dbReference type="Gene3D" id="3.10.10.10">
    <property type="entry name" value="HIV Type 1 Reverse Transcriptase, subunit A, domain 1"/>
    <property type="match status" value="1"/>
</dbReference>
<dbReference type="InterPro" id="IPR050951">
    <property type="entry name" value="Retrovirus_Pol_polyprotein"/>
</dbReference>
<dbReference type="InterPro" id="IPR000477">
    <property type="entry name" value="RT_dom"/>
</dbReference>
<evidence type="ECO:0000256" key="1">
    <source>
        <dbReference type="ARBA" id="ARBA00012493"/>
    </source>
</evidence>
<evidence type="ECO:0000256" key="2">
    <source>
        <dbReference type="ARBA" id="ARBA00022670"/>
    </source>
</evidence>
<protein>
    <recommendedName>
        <fullName evidence="1">RNA-directed DNA polymerase</fullName>
        <ecNumber evidence="1">2.7.7.49</ecNumber>
    </recommendedName>
</protein>
<dbReference type="InterPro" id="IPR021109">
    <property type="entry name" value="Peptidase_aspartic_dom_sf"/>
</dbReference>
<evidence type="ECO:0000256" key="5">
    <source>
        <dbReference type="ARBA" id="ARBA00022722"/>
    </source>
</evidence>
<keyword evidence="5" id="KW-0540">Nuclease</keyword>
<evidence type="ECO:0000259" key="10">
    <source>
        <dbReference type="PROSITE" id="PS50994"/>
    </source>
</evidence>
<name>T1E1D6_9DIPT</name>
<evidence type="ECO:0000259" key="9">
    <source>
        <dbReference type="PROSITE" id="PS50878"/>
    </source>
</evidence>
<dbReference type="GO" id="GO:0004519">
    <property type="term" value="F:endonuclease activity"/>
    <property type="evidence" value="ECO:0007669"/>
    <property type="project" value="UniProtKB-KW"/>
</dbReference>
<dbReference type="Gene3D" id="3.10.20.370">
    <property type="match status" value="1"/>
</dbReference>